<dbReference type="PRINTS" id="PR00081">
    <property type="entry name" value="GDHRDH"/>
</dbReference>
<protein>
    <recommendedName>
        <fullName evidence="6">Dehydrogenase/reductase SDR family member 11</fullName>
    </recommendedName>
</protein>
<dbReference type="EMBL" id="JASPKZ010004947">
    <property type="protein sequence ID" value="KAJ9589359.1"/>
    <property type="molecule type" value="Genomic_DNA"/>
</dbReference>
<dbReference type="AlphaFoldDB" id="A0AAD7ZYY5"/>
<dbReference type="SUPFAM" id="SSF51735">
    <property type="entry name" value="NAD(P)-binding Rossmann-fold domains"/>
    <property type="match status" value="2"/>
</dbReference>
<dbReference type="Pfam" id="PF00106">
    <property type="entry name" value="adh_short"/>
    <property type="match status" value="2"/>
</dbReference>
<evidence type="ECO:0000256" key="1">
    <source>
        <dbReference type="ARBA" id="ARBA00006484"/>
    </source>
</evidence>
<dbReference type="InterPro" id="IPR036291">
    <property type="entry name" value="NAD(P)-bd_dom_sf"/>
</dbReference>
<name>A0AAD7ZYY5_DIPPU</name>
<dbReference type="PANTHER" id="PTHR43115">
    <property type="entry name" value="DEHYDROGENASE/REDUCTASE SDR FAMILY MEMBER 11"/>
    <property type="match status" value="1"/>
</dbReference>
<dbReference type="PANTHER" id="PTHR43115:SF4">
    <property type="entry name" value="DEHYDROGENASE_REDUCTASE SDR FAMILY MEMBER 11"/>
    <property type="match status" value="1"/>
</dbReference>
<dbReference type="PRINTS" id="PR00080">
    <property type="entry name" value="SDRFAMILY"/>
</dbReference>
<gene>
    <name evidence="4" type="ORF">L9F63_017436</name>
</gene>
<keyword evidence="5" id="KW-1185">Reference proteome</keyword>
<dbReference type="FunFam" id="3.40.50.720:FF:000047">
    <property type="entry name" value="NADP-dependent L-serine/L-allo-threonine dehydrogenase"/>
    <property type="match status" value="1"/>
</dbReference>
<comment type="caution">
    <text evidence="4">The sequence shown here is derived from an EMBL/GenBank/DDBJ whole genome shotgun (WGS) entry which is preliminary data.</text>
</comment>
<sequence>MERWAGRVAVVTGTSSGIGASIAEELVKKGLKVVGIARRVERVEQLEKSLKSEKGKLHALKCDISKESEIIEAFKWIKKNLGGVDILINNAAVAIQAPMISGQTEQWKAMLDTNVVGLSICTREALKIMKENGVDDGHIVHINSIAGHRLPPTERSVMYFATKHAVTVLTEGLRRELIKNNSKIKITSVSPGLVETELPPKEYLETMPTLAPKDIAEGVLYVLGTSPHVQVHELTIKPKNLGGVDILVNNAAVAIQAPMISGQTEQWKAMLDTNVVGLSICTRESLKIMKENGVDDGHIVHINSIAGHRLPSNEKSVMYFVTKHAVTVLTEGLRRELIKNNSKIKITISSLISPFLLPRNLLVAR</sequence>
<dbReference type="GO" id="GO:0016616">
    <property type="term" value="F:oxidoreductase activity, acting on the CH-OH group of donors, NAD or NADP as acceptor"/>
    <property type="evidence" value="ECO:0007669"/>
    <property type="project" value="UniProtKB-ARBA"/>
</dbReference>
<organism evidence="4 5">
    <name type="scientific">Diploptera punctata</name>
    <name type="common">Pacific beetle cockroach</name>
    <dbReference type="NCBI Taxonomy" id="6984"/>
    <lineage>
        <taxon>Eukaryota</taxon>
        <taxon>Metazoa</taxon>
        <taxon>Ecdysozoa</taxon>
        <taxon>Arthropoda</taxon>
        <taxon>Hexapoda</taxon>
        <taxon>Insecta</taxon>
        <taxon>Pterygota</taxon>
        <taxon>Neoptera</taxon>
        <taxon>Polyneoptera</taxon>
        <taxon>Dictyoptera</taxon>
        <taxon>Blattodea</taxon>
        <taxon>Blaberoidea</taxon>
        <taxon>Blaberidae</taxon>
        <taxon>Diplopterinae</taxon>
        <taxon>Diploptera</taxon>
    </lineage>
</organism>
<evidence type="ECO:0000256" key="3">
    <source>
        <dbReference type="RuleBase" id="RU000363"/>
    </source>
</evidence>
<comment type="similarity">
    <text evidence="1 3">Belongs to the short-chain dehydrogenases/reductases (SDR) family.</text>
</comment>
<accession>A0AAD7ZYY5</accession>
<dbReference type="Gene3D" id="3.40.50.720">
    <property type="entry name" value="NAD(P)-binding Rossmann-like Domain"/>
    <property type="match status" value="2"/>
</dbReference>
<dbReference type="InterPro" id="IPR002347">
    <property type="entry name" value="SDR_fam"/>
</dbReference>
<feature type="non-terminal residue" evidence="4">
    <location>
        <position position="365"/>
    </location>
</feature>
<evidence type="ECO:0000256" key="2">
    <source>
        <dbReference type="ARBA" id="ARBA00023002"/>
    </source>
</evidence>
<evidence type="ECO:0000313" key="5">
    <source>
        <dbReference type="Proteomes" id="UP001233999"/>
    </source>
</evidence>
<proteinExistence type="inferred from homology"/>
<dbReference type="Proteomes" id="UP001233999">
    <property type="component" value="Unassembled WGS sequence"/>
</dbReference>
<keyword evidence="2" id="KW-0560">Oxidoreductase</keyword>
<evidence type="ECO:0000313" key="4">
    <source>
        <dbReference type="EMBL" id="KAJ9589359.1"/>
    </source>
</evidence>
<reference evidence="4" key="2">
    <citation type="submission" date="2023-05" db="EMBL/GenBank/DDBJ databases">
        <authorList>
            <person name="Fouks B."/>
        </authorList>
    </citation>
    <scope>NUCLEOTIDE SEQUENCE</scope>
    <source>
        <strain evidence="4">Stay&amp;Tobe</strain>
        <tissue evidence="4">Testes</tissue>
    </source>
</reference>
<reference evidence="4" key="1">
    <citation type="journal article" date="2023" name="IScience">
        <title>Live-bearing cockroach genome reveals convergent evolutionary mechanisms linked to viviparity in insects and beyond.</title>
        <authorList>
            <person name="Fouks B."/>
            <person name="Harrison M.C."/>
            <person name="Mikhailova A.A."/>
            <person name="Marchal E."/>
            <person name="English S."/>
            <person name="Carruthers M."/>
            <person name="Jennings E.C."/>
            <person name="Chiamaka E.L."/>
            <person name="Frigard R.A."/>
            <person name="Pippel M."/>
            <person name="Attardo G.M."/>
            <person name="Benoit J.B."/>
            <person name="Bornberg-Bauer E."/>
            <person name="Tobe S.S."/>
        </authorList>
    </citation>
    <scope>NUCLEOTIDE SEQUENCE</scope>
    <source>
        <strain evidence="4">Stay&amp;Tobe</strain>
    </source>
</reference>
<evidence type="ECO:0008006" key="6">
    <source>
        <dbReference type="Google" id="ProtNLM"/>
    </source>
</evidence>